<feature type="non-terminal residue" evidence="2">
    <location>
        <position position="449"/>
    </location>
</feature>
<reference evidence="2" key="1">
    <citation type="submission" date="2020-02" db="EMBL/GenBank/DDBJ databases">
        <authorList>
            <person name="Meier V. D."/>
        </authorList>
    </citation>
    <scope>NUCLEOTIDE SEQUENCE</scope>
    <source>
        <strain evidence="2">AVDCRST_MAG66</strain>
    </source>
</reference>
<feature type="compositionally biased region" description="Basic residues" evidence="1">
    <location>
        <begin position="104"/>
        <end position="113"/>
    </location>
</feature>
<dbReference type="EMBL" id="CADCUS010000563">
    <property type="protein sequence ID" value="CAA9442622.1"/>
    <property type="molecule type" value="Genomic_DNA"/>
</dbReference>
<feature type="region of interest" description="Disordered" evidence="1">
    <location>
        <begin position="1"/>
        <end position="449"/>
    </location>
</feature>
<feature type="compositionally biased region" description="Low complexity" evidence="1">
    <location>
        <begin position="230"/>
        <end position="249"/>
    </location>
</feature>
<feature type="compositionally biased region" description="Basic residues" evidence="1">
    <location>
        <begin position="66"/>
        <end position="79"/>
    </location>
</feature>
<feature type="compositionally biased region" description="Basic residues" evidence="1">
    <location>
        <begin position="258"/>
        <end position="274"/>
    </location>
</feature>
<feature type="compositionally biased region" description="Basic and acidic residues" evidence="1">
    <location>
        <begin position="213"/>
        <end position="225"/>
    </location>
</feature>
<evidence type="ECO:0000313" key="2">
    <source>
        <dbReference type="EMBL" id="CAA9442622.1"/>
    </source>
</evidence>
<evidence type="ECO:0000256" key="1">
    <source>
        <dbReference type="SAM" id="MobiDB-lite"/>
    </source>
</evidence>
<feature type="compositionally biased region" description="Basic and acidic residues" evidence="1">
    <location>
        <begin position="35"/>
        <end position="44"/>
    </location>
</feature>
<name>A0A6J4QFD7_9PSEU</name>
<protein>
    <submittedName>
        <fullName evidence="2">Diguanylate cyclase</fullName>
    </submittedName>
</protein>
<feature type="compositionally biased region" description="Basic and acidic residues" evidence="1">
    <location>
        <begin position="374"/>
        <end position="393"/>
    </location>
</feature>
<feature type="compositionally biased region" description="Basic residues" evidence="1">
    <location>
        <begin position="169"/>
        <end position="187"/>
    </location>
</feature>
<organism evidence="2">
    <name type="scientific">uncultured Pseudonocardia sp</name>
    <dbReference type="NCBI Taxonomy" id="211455"/>
    <lineage>
        <taxon>Bacteria</taxon>
        <taxon>Bacillati</taxon>
        <taxon>Actinomycetota</taxon>
        <taxon>Actinomycetes</taxon>
        <taxon>Pseudonocardiales</taxon>
        <taxon>Pseudonocardiaceae</taxon>
        <taxon>Pseudonocardia</taxon>
        <taxon>environmental samples</taxon>
    </lineage>
</organism>
<feature type="compositionally biased region" description="Basic and acidic residues" evidence="1">
    <location>
        <begin position="85"/>
        <end position="98"/>
    </location>
</feature>
<feature type="compositionally biased region" description="Low complexity" evidence="1">
    <location>
        <begin position="121"/>
        <end position="139"/>
    </location>
</feature>
<dbReference type="AlphaFoldDB" id="A0A6J4QFD7"/>
<feature type="compositionally biased region" description="Low complexity" evidence="1">
    <location>
        <begin position="200"/>
        <end position="212"/>
    </location>
</feature>
<feature type="compositionally biased region" description="Basic residues" evidence="1">
    <location>
        <begin position="332"/>
        <end position="343"/>
    </location>
</feature>
<feature type="compositionally biased region" description="Basic residues" evidence="1">
    <location>
        <begin position="440"/>
        <end position="449"/>
    </location>
</feature>
<proteinExistence type="predicted"/>
<sequence>VEQRVRSDGTAAALRAVARRPLARLGAPAQPARGDPPRRGDGGRPARARGAAGGLRDSRAVVGRGCARRARCRAHRGRPQGRADAAPDRQRAPHRHDLGLVLRRGPRPPRGGRRGPDRRAPGAPVRAGAATTAAAVQAPLHDDDDGARRPRRPRRGPGCGGARTDRRAAGPHRHRRRPARLHHRQRWAGRCGHRAEQRPARPGLRGRPLGRQPPRDRHALPRCDGGRGPGDQPVAGAAGAPAPAGAAPFGPGPAPAGRRGHRRQDRAAQRRRVAHAGGEGAPPRPQAGCAPRGAGRRPRPLQAGQRPPRPPRRGPRAVRRRRRPARGGARARPGRPLRRRGVRRAAGGRSHGGRRHRRAHRGRGADPAAHRRAPRGDADARRPAHRGRPERVGGRGVLPRPRHGAAGADPGGRHRPVRGQAGRSQRRAGRGAGPAAGARRPGRHGRHAL</sequence>
<gene>
    <name evidence="2" type="ORF">AVDCRST_MAG66-4107</name>
</gene>
<feature type="compositionally biased region" description="Basic residues" evidence="1">
    <location>
        <begin position="351"/>
        <end position="362"/>
    </location>
</feature>
<feature type="compositionally biased region" description="Basic residues" evidence="1">
    <location>
        <begin position="309"/>
        <end position="325"/>
    </location>
</feature>
<feature type="non-terminal residue" evidence="2">
    <location>
        <position position="1"/>
    </location>
</feature>
<accession>A0A6J4QFD7</accession>
<feature type="compositionally biased region" description="Low complexity" evidence="1">
    <location>
        <begin position="23"/>
        <end position="33"/>
    </location>
</feature>